<proteinExistence type="predicted"/>
<dbReference type="AlphaFoldDB" id="A0A0A9G0M8"/>
<protein>
    <submittedName>
        <fullName evidence="1">Uncharacterized protein</fullName>
    </submittedName>
</protein>
<evidence type="ECO:0000313" key="1">
    <source>
        <dbReference type="EMBL" id="JAE14183.1"/>
    </source>
</evidence>
<sequence>MLQQAHVNHLLARFNQAQKRIIENTFPSKSIIIRFRISPSS</sequence>
<organism evidence="1">
    <name type="scientific">Arundo donax</name>
    <name type="common">Giant reed</name>
    <name type="synonym">Donax arundinaceus</name>
    <dbReference type="NCBI Taxonomy" id="35708"/>
    <lineage>
        <taxon>Eukaryota</taxon>
        <taxon>Viridiplantae</taxon>
        <taxon>Streptophyta</taxon>
        <taxon>Embryophyta</taxon>
        <taxon>Tracheophyta</taxon>
        <taxon>Spermatophyta</taxon>
        <taxon>Magnoliopsida</taxon>
        <taxon>Liliopsida</taxon>
        <taxon>Poales</taxon>
        <taxon>Poaceae</taxon>
        <taxon>PACMAD clade</taxon>
        <taxon>Arundinoideae</taxon>
        <taxon>Arundineae</taxon>
        <taxon>Arundo</taxon>
    </lineage>
</organism>
<dbReference type="EMBL" id="GBRH01183713">
    <property type="protein sequence ID" value="JAE14183.1"/>
    <property type="molecule type" value="Transcribed_RNA"/>
</dbReference>
<reference evidence="1" key="2">
    <citation type="journal article" date="2015" name="Data Brief">
        <title>Shoot transcriptome of the giant reed, Arundo donax.</title>
        <authorList>
            <person name="Barrero R.A."/>
            <person name="Guerrero F.D."/>
            <person name="Moolhuijzen P."/>
            <person name="Goolsby J.A."/>
            <person name="Tidwell J."/>
            <person name="Bellgard S.E."/>
            <person name="Bellgard M.I."/>
        </authorList>
    </citation>
    <scope>NUCLEOTIDE SEQUENCE</scope>
    <source>
        <tissue evidence="1">Shoot tissue taken approximately 20 cm above the soil surface</tissue>
    </source>
</reference>
<reference evidence="1" key="1">
    <citation type="submission" date="2014-09" db="EMBL/GenBank/DDBJ databases">
        <authorList>
            <person name="Magalhaes I.L.F."/>
            <person name="Oliveira U."/>
            <person name="Santos F.R."/>
            <person name="Vidigal T.H.D.A."/>
            <person name="Brescovit A.D."/>
            <person name="Santos A.J."/>
        </authorList>
    </citation>
    <scope>NUCLEOTIDE SEQUENCE</scope>
    <source>
        <tissue evidence="1">Shoot tissue taken approximately 20 cm above the soil surface</tissue>
    </source>
</reference>
<name>A0A0A9G0M8_ARUDO</name>
<accession>A0A0A9G0M8</accession>